<feature type="compositionally biased region" description="Polar residues" evidence="1">
    <location>
        <begin position="111"/>
        <end position="122"/>
    </location>
</feature>
<dbReference type="OrthoDB" id="5915810at2759"/>
<accession>A0A3P6TKZ1</accession>
<sequence>EARPLGCKALSVRKIMTVLAEEVLANSVRAAAVIRRGLALFAIIARKEHNEIIMKVKSQEMAEEKLMEVESTSTAAAELQTIKQVRKRRNKNGNAVEAAAKMKLMKQFENRIQTSDNSNNTHKASSSAKRKRSESKLLNFNERYGYRTFSTFTPSEQEELQREASYIYDGAIFRSFDEFKIHFEAFKIVENHPYRVSSSELLRDDEGKVIERFKYKYVVFHCAHYGHPRKRGTFY</sequence>
<reference evidence="2 3" key="1">
    <citation type="submission" date="2018-08" db="EMBL/GenBank/DDBJ databases">
        <authorList>
            <person name="Laetsch R D."/>
            <person name="Stevens L."/>
            <person name="Kumar S."/>
            <person name="Blaxter L. M."/>
        </authorList>
    </citation>
    <scope>NUCLEOTIDE SEQUENCE [LARGE SCALE GENOMIC DNA]</scope>
</reference>
<dbReference type="EMBL" id="UYRW01003365">
    <property type="protein sequence ID" value="VDK88802.1"/>
    <property type="molecule type" value="Genomic_DNA"/>
</dbReference>
<evidence type="ECO:0000313" key="3">
    <source>
        <dbReference type="Proteomes" id="UP000271087"/>
    </source>
</evidence>
<evidence type="ECO:0000256" key="1">
    <source>
        <dbReference type="SAM" id="MobiDB-lite"/>
    </source>
</evidence>
<name>A0A3P6TKZ1_ONCOC</name>
<keyword evidence="3" id="KW-1185">Reference proteome</keyword>
<gene>
    <name evidence="2" type="ORF">NOO_LOCUS8264</name>
</gene>
<feature type="non-terminal residue" evidence="2">
    <location>
        <position position="1"/>
    </location>
</feature>
<dbReference type="AlphaFoldDB" id="A0A3P6TKZ1"/>
<dbReference type="Proteomes" id="UP000271087">
    <property type="component" value="Unassembled WGS sequence"/>
</dbReference>
<evidence type="ECO:0000313" key="2">
    <source>
        <dbReference type="EMBL" id="VDK88802.1"/>
    </source>
</evidence>
<protein>
    <submittedName>
        <fullName evidence="2">Uncharacterized protein</fullName>
    </submittedName>
</protein>
<proteinExistence type="predicted"/>
<feature type="region of interest" description="Disordered" evidence="1">
    <location>
        <begin position="111"/>
        <end position="134"/>
    </location>
</feature>
<organism evidence="2 3">
    <name type="scientific">Onchocerca ochengi</name>
    <name type="common">Filarial nematode worm</name>
    <dbReference type="NCBI Taxonomy" id="42157"/>
    <lineage>
        <taxon>Eukaryota</taxon>
        <taxon>Metazoa</taxon>
        <taxon>Ecdysozoa</taxon>
        <taxon>Nematoda</taxon>
        <taxon>Chromadorea</taxon>
        <taxon>Rhabditida</taxon>
        <taxon>Spirurina</taxon>
        <taxon>Spiruromorpha</taxon>
        <taxon>Filarioidea</taxon>
        <taxon>Onchocercidae</taxon>
        <taxon>Onchocerca</taxon>
    </lineage>
</organism>